<name>A0AAE1S4S6_9SOLA</name>
<dbReference type="InterPro" id="IPR035966">
    <property type="entry name" value="PKF_sf"/>
</dbReference>
<comment type="caution">
    <text evidence="2">The sequence shown here is derived from an EMBL/GenBank/DDBJ whole genome shotgun (WGS) entry which is preliminary data.</text>
</comment>
<dbReference type="AlphaFoldDB" id="A0AAE1S4S6"/>
<keyword evidence="3" id="KW-1185">Reference proteome</keyword>
<dbReference type="GO" id="GO:0003872">
    <property type="term" value="F:6-phosphofructokinase activity"/>
    <property type="evidence" value="ECO:0007669"/>
    <property type="project" value="InterPro"/>
</dbReference>
<evidence type="ECO:0000313" key="3">
    <source>
        <dbReference type="Proteomes" id="UP001291623"/>
    </source>
</evidence>
<dbReference type="Proteomes" id="UP001291623">
    <property type="component" value="Unassembled WGS sequence"/>
</dbReference>
<sequence length="161" mass="18361">MHPFILFQTENWHQNLPLITDTNASGDKHTEDVPHLTHFLPDLQSYTNPLKRSQAYAIVKKTFVSPEDMVAKDIIVQKDSPRGTHFRCAGPREKVFFTPEEVRACIVTCGGLCPGINTVIREIVCGLKNMYGVDDVLGIQVRRLQWVLVKKYPELDNKSRQ</sequence>
<reference evidence="2" key="1">
    <citation type="submission" date="2023-12" db="EMBL/GenBank/DDBJ databases">
        <title>Genome assembly of Anisodus tanguticus.</title>
        <authorList>
            <person name="Wang Y.-J."/>
        </authorList>
    </citation>
    <scope>NUCLEOTIDE SEQUENCE</scope>
    <source>
        <strain evidence="2">KB-2021</strain>
        <tissue evidence="2">Leaf</tissue>
    </source>
</reference>
<protein>
    <submittedName>
        <fullName evidence="2">Uncharacterized protein</fullName>
    </submittedName>
</protein>
<proteinExistence type="predicted"/>
<organism evidence="2 3">
    <name type="scientific">Anisodus tanguticus</name>
    <dbReference type="NCBI Taxonomy" id="243964"/>
    <lineage>
        <taxon>Eukaryota</taxon>
        <taxon>Viridiplantae</taxon>
        <taxon>Streptophyta</taxon>
        <taxon>Embryophyta</taxon>
        <taxon>Tracheophyta</taxon>
        <taxon>Spermatophyta</taxon>
        <taxon>Magnoliopsida</taxon>
        <taxon>eudicotyledons</taxon>
        <taxon>Gunneridae</taxon>
        <taxon>Pentapetalae</taxon>
        <taxon>asterids</taxon>
        <taxon>lamiids</taxon>
        <taxon>Solanales</taxon>
        <taxon>Solanaceae</taxon>
        <taxon>Solanoideae</taxon>
        <taxon>Hyoscyameae</taxon>
        <taxon>Anisodus</taxon>
    </lineage>
</organism>
<dbReference type="Gene3D" id="3.40.50.450">
    <property type="match status" value="1"/>
</dbReference>
<accession>A0AAE1S4S6</accession>
<dbReference type="InterPro" id="IPR050929">
    <property type="entry name" value="PFKA"/>
</dbReference>
<dbReference type="PANTHER" id="PTHR45770">
    <property type="entry name" value="ATP-DEPENDENT 6-PHOSPHOFRUCTOKINASE 1"/>
    <property type="match status" value="1"/>
</dbReference>
<evidence type="ECO:0000256" key="1">
    <source>
        <dbReference type="ARBA" id="ARBA00022533"/>
    </source>
</evidence>
<keyword evidence="1" id="KW-0021">Allosteric enzyme</keyword>
<dbReference type="EMBL" id="JAVYJV010000009">
    <property type="protein sequence ID" value="KAK4363495.1"/>
    <property type="molecule type" value="Genomic_DNA"/>
</dbReference>
<gene>
    <name evidence="2" type="ORF">RND71_018736</name>
</gene>
<evidence type="ECO:0000313" key="2">
    <source>
        <dbReference type="EMBL" id="KAK4363495.1"/>
    </source>
</evidence>
<dbReference type="SUPFAM" id="SSF53784">
    <property type="entry name" value="Phosphofructokinase"/>
    <property type="match status" value="1"/>
</dbReference>